<dbReference type="GO" id="GO:0008240">
    <property type="term" value="F:tripeptidyl-peptidase activity"/>
    <property type="evidence" value="ECO:0007669"/>
    <property type="project" value="TreeGrafter"/>
</dbReference>
<feature type="domain" description="Peptidase S53" evidence="10">
    <location>
        <begin position="186"/>
        <end position="544"/>
    </location>
</feature>
<feature type="active site" description="Charge relay system" evidence="8">
    <location>
        <position position="264"/>
    </location>
</feature>
<comment type="subcellular location">
    <subcellularLocation>
        <location evidence="1">Secreted</location>
        <location evidence="1">Extracellular space</location>
    </subcellularLocation>
</comment>
<dbReference type="CDD" id="cd04056">
    <property type="entry name" value="Peptidases_S53"/>
    <property type="match status" value="1"/>
</dbReference>
<keyword evidence="12" id="KW-1185">Reference proteome</keyword>
<dbReference type="GO" id="GO:0005576">
    <property type="term" value="C:extracellular region"/>
    <property type="evidence" value="ECO:0007669"/>
    <property type="project" value="UniProtKB-SubCell"/>
</dbReference>
<dbReference type="GO" id="GO:0046872">
    <property type="term" value="F:metal ion binding"/>
    <property type="evidence" value="ECO:0007669"/>
    <property type="project" value="UniProtKB-UniRule"/>
</dbReference>
<feature type="binding site" evidence="8">
    <location>
        <position position="522"/>
    </location>
    <ligand>
        <name>Ca(2+)</name>
        <dbReference type="ChEBI" id="CHEBI:29108"/>
    </ligand>
</feature>
<comment type="caution">
    <text evidence="11">The sequence shown here is derived from an EMBL/GenBank/DDBJ whole genome shotgun (WGS) entry which is preliminary data.</text>
</comment>
<dbReference type="Proteomes" id="UP000230002">
    <property type="component" value="Unassembled WGS sequence"/>
</dbReference>
<dbReference type="GO" id="GO:0006508">
    <property type="term" value="P:proteolysis"/>
    <property type="evidence" value="ECO:0007669"/>
    <property type="project" value="UniProtKB-KW"/>
</dbReference>
<accession>A0A2G8SHF0</accession>
<dbReference type="STRING" id="1077348.A0A2G8SHF0"/>
<evidence type="ECO:0000256" key="2">
    <source>
        <dbReference type="ARBA" id="ARBA00022670"/>
    </source>
</evidence>
<feature type="signal peptide" evidence="9">
    <location>
        <begin position="1"/>
        <end position="17"/>
    </location>
</feature>
<dbReference type="InterPro" id="IPR030400">
    <property type="entry name" value="Sedolisin_dom"/>
</dbReference>
<dbReference type="GO" id="GO:0004252">
    <property type="term" value="F:serine-type endopeptidase activity"/>
    <property type="evidence" value="ECO:0007669"/>
    <property type="project" value="UniProtKB-UniRule"/>
</dbReference>
<dbReference type="InterPro" id="IPR036852">
    <property type="entry name" value="Peptidase_S8/S53_dom_sf"/>
</dbReference>
<evidence type="ECO:0000256" key="7">
    <source>
        <dbReference type="ARBA" id="ARBA00023145"/>
    </source>
</evidence>
<feature type="binding site" evidence="8">
    <location>
        <position position="524"/>
    </location>
    <ligand>
        <name>Ca(2+)</name>
        <dbReference type="ChEBI" id="CHEBI:29108"/>
    </ligand>
</feature>
<dbReference type="PROSITE" id="PS51695">
    <property type="entry name" value="SEDOLISIN"/>
    <property type="match status" value="1"/>
</dbReference>
<organism evidence="11 12">
    <name type="scientific">Ganoderma sinense ZZ0214-1</name>
    <dbReference type="NCBI Taxonomy" id="1077348"/>
    <lineage>
        <taxon>Eukaryota</taxon>
        <taxon>Fungi</taxon>
        <taxon>Dikarya</taxon>
        <taxon>Basidiomycota</taxon>
        <taxon>Agaricomycotina</taxon>
        <taxon>Agaricomycetes</taxon>
        <taxon>Polyporales</taxon>
        <taxon>Polyporaceae</taxon>
        <taxon>Ganoderma</taxon>
    </lineage>
</organism>
<sequence>MKTSGLLLASLITLALGEPATPNLKLHEILEGTPGGFSRIGSVNPDQRLQLRLALPRRNVAELERKLYDVRTPSSPNYGKHLSKSEVRQLVAPAQGSADAVNAWLNENGVSTNMISTTGNRLSFEVPVGKANELLAADFSVFRHDDTGEEAVRTLSYSIPTELQRHIDLIHPTVSFPDPMDRLPAFQTHVESMRGFENFTARSVPSSCSESITLACLQFIYNIPNDAATKPSSNRLAVAGFLKQYANRADLRTFLHQSQPGWAEANLDTQYTVGIATSVPTVFISMGYSTIDAWLDLADFLLDQDSPPSFLTTSYCFQEHTISPKLARNLCDLYAQLGARGVSVLFASGDGGVSGTRFSNTCKSFVPTFPPSCPFVTSVGASRSVPETSAALSPGGGFSNVFSMPPYQAPRAVPHYLSALGRTHEGLYNASGRAYPDVAAQGVAFRIVVGGEERLINGTSASSPVFASVVALLNDRLAAKGRPPLGFLNPLLYSPAGMAALNDIATGSNLACGTSGFPAKEGWDPAAVTGLGTDFEKLAGAIGV</sequence>
<evidence type="ECO:0000259" key="10">
    <source>
        <dbReference type="PROSITE" id="PS51695"/>
    </source>
</evidence>
<evidence type="ECO:0000256" key="5">
    <source>
        <dbReference type="ARBA" id="ARBA00022825"/>
    </source>
</evidence>
<keyword evidence="6 8" id="KW-0106">Calcium</keyword>
<keyword evidence="7" id="KW-0865">Zymogen</keyword>
<protein>
    <recommendedName>
        <fullName evidence="10">Peptidase S53 domain-containing protein</fullName>
    </recommendedName>
</protein>
<evidence type="ECO:0000256" key="4">
    <source>
        <dbReference type="ARBA" id="ARBA00022801"/>
    </source>
</evidence>
<reference evidence="11 12" key="1">
    <citation type="journal article" date="2015" name="Sci. Rep.">
        <title>Chromosome-level genome map provides insights into diverse defense mechanisms in the medicinal fungus Ganoderma sinense.</title>
        <authorList>
            <person name="Zhu Y."/>
            <person name="Xu J."/>
            <person name="Sun C."/>
            <person name="Zhou S."/>
            <person name="Xu H."/>
            <person name="Nelson D.R."/>
            <person name="Qian J."/>
            <person name="Song J."/>
            <person name="Luo H."/>
            <person name="Xiang L."/>
            <person name="Li Y."/>
            <person name="Xu Z."/>
            <person name="Ji A."/>
            <person name="Wang L."/>
            <person name="Lu S."/>
            <person name="Hayward A."/>
            <person name="Sun W."/>
            <person name="Li X."/>
            <person name="Schwartz D.C."/>
            <person name="Wang Y."/>
            <person name="Chen S."/>
        </authorList>
    </citation>
    <scope>NUCLEOTIDE SEQUENCE [LARGE SCALE GENOMIC DNA]</scope>
    <source>
        <strain evidence="11 12">ZZ0214-1</strain>
    </source>
</reference>
<feature type="active site" description="Charge relay system" evidence="8">
    <location>
        <position position="268"/>
    </location>
</feature>
<dbReference type="CDD" id="cd11377">
    <property type="entry name" value="Pro-peptidase_S53"/>
    <property type="match status" value="1"/>
</dbReference>
<dbReference type="InterPro" id="IPR050819">
    <property type="entry name" value="Tripeptidyl-peptidase_I"/>
</dbReference>
<dbReference type="PANTHER" id="PTHR14218:SF15">
    <property type="entry name" value="TRIPEPTIDYL-PEPTIDASE 1"/>
    <property type="match status" value="1"/>
</dbReference>
<feature type="binding site" evidence="8">
    <location>
        <position position="503"/>
    </location>
    <ligand>
        <name>Ca(2+)</name>
        <dbReference type="ChEBI" id="CHEBI:29108"/>
    </ligand>
</feature>
<dbReference type="PANTHER" id="PTHR14218">
    <property type="entry name" value="PROTEASE S8 TRIPEPTIDYL PEPTIDASE I CLN2"/>
    <property type="match status" value="1"/>
</dbReference>
<dbReference type="Pfam" id="PF09286">
    <property type="entry name" value="Pro-kuma_activ"/>
    <property type="match status" value="1"/>
</dbReference>
<evidence type="ECO:0000256" key="6">
    <source>
        <dbReference type="ARBA" id="ARBA00022837"/>
    </source>
</evidence>
<evidence type="ECO:0000256" key="1">
    <source>
        <dbReference type="ARBA" id="ARBA00004239"/>
    </source>
</evidence>
<evidence type="ECO:0000256" key="3">
    <source>
        <dbReference type="ARBA" id="ARBA00022723"/>
    </source>
</evidence>
<dbReference type="SMART" id="SM00944">
    <property type="entry name" value="Pro-kuma_activ"/>
    <property type="match status" value="1"/>
</dbReference>
<comment type="cofactor">
    <cofactor evidence="8">
        <name>Ca(2+)</name>
        <dbReference type="ChEBI" id="CHEBI:29108"/>
    </cofactor>
    <text evidence="8">Binds 1 Ca(2+) ion per subunit.</text>
</comment>
<keyword evidence="2 8" id="KW-0645">Protease</keyword>
<evidence type="ECO:0000256" key="8">
    <source>
        <dbReference type="PROSITE-ProRule" id="PRU01032"/>
    </source>
</evidence>
<dbReference type="EMBL" id="AYKW01000008">
    <property type="protein sequence ID" value="PIL33192.1"/>
    <property type="molecule type" value="Genomic_DNA"/>
</dbReference>
<keyword evidence="5 8" id="KW-0720">Serine protease</keyword>
<keyword evidence="3 8" id="KW-0479">Metal-binding</keyword>
<dbReference type="SUPFAM" id="SSF52743">
    <property type="entry name" value="Subtilisin-like"/>
    <property type="match status" value="1"/>
</dbReference>
<keyword evidence="9" id="KW-0732">Signal</keyword>
<gene>
    <name evidence="11" type="ORF">GSI_04642</name>
</gene>
<dbReference type="Gene3D" id="3.40.50.200">
    <property type="entry name" value="Peptidase S8/S53 domain"/>
    <property type="match status" value="1"/>
</dbReference>
<dbReference type="SUPFAM" id="SSF54897">
    <property type="entry name" value="Protease propeptides/inhibitors"/>
    <property type="match status" value="1"/>
</dbReference>
<dbReference type="OrthoDB" id="409122at2759"/>
<keyword evidence="4 8" id="KW-0378">Hydrolase</keyword>
<proteinExistence type="predicted"/>
<dbReference type="AlphaFoldDB" id="A0A2G8SHF0"/>
<name>A0A2G8SHF0_9APHY</name>
<evidence type="ECO:0000313" key="12">
    <source>
        <dbReference type="Proteomes" id="UP000230002"/>
    </source>
</evidence>
<feature type="chain" id="PRO_5013627735" description="Peptidase S53 domain-containing protein" evidence="9">
    <location>
        <begin position="18"/>
        <end position="544"/>
    </location>
</feature>
<evidence type="ECO:0000313" key="11">
    <source>
        <dbReference type="EMBL" id="PIL33192.1"/>
    </source>
</evidence>
<feature type="binding site" evidence="8">
    <location>
        <position position="504"/>
    </location>
    <ligand>
        <name>Ca(2+)</name>
        <dbReference type="ChEBI" id="CHEBI:29108"/>
    </ligand>
</feature>
<evidence type="ECO:0000256" key="9">
    <source>
        <dbReference type="SAM" id="SignalP"/>
    </source>
</evidence>
<dbReference type="InterPro" id="IPR015366">
    <property type="entry name" value="S53_propep"/>
</dbReference>
<feature type="active site" description="Charge relay system" evidence="8">
    <location>
        <position position="460"/>
    </location>
</feature>